<evidence type="ECO:0000313" key="15">
    <source>
        <dbReference type="EMBL" id="KAF2801104.1"/>
    </source>
</evidence>
<dbReference type="Proteomes" id="UP000799757">
    <property type="component" value="Unassembled WGS sequence"/>
</dbReference>
<dbReference type="GO" id="GO:0009403">
    <property type="term" value="P:toxin biosynthetic process"/>
    <property type="evidence" value="ECO:0007669"/>
    <property type="project" value="UniProtKB-ARBA"/>
</dbReference>
<evidence type="ECO:0000256" key="9">
    <source>
        <dbReference type="ARBA" id="ARBA00023004"/>
    </source>
</evidence>
<evidence type="ECO:0000313" key="16">
    <source>
        <dbReference type="Proteomes" id="UP000799757"/>
    </source>
</evidence>
<organism evidence="15 16">
    <name type="scientific">Melanomma pulvis-pyrius CBS 109.77</name>
    <dbReference type="NCBI Taxonomy" id="1314802"/>
    <lineage>
        <taxon>Eukaryota</taxon>
        <taxon>Fungi</taxon>
        <taxon>Dikarya</taxon>
        <taxon>Ascomycota</taxon>
        <taxon>Pezizomycotina</taxon>
        <taxon>Dothideomycetes</taxon>
        <taxon>Pleosporomycetidae</taxon>
        <taxon>Pleosporales</taxon>
        <taxon>Melanommataceae</taxon>
        <taxon>Melanomma</taxon>
    </lineage>
</organism>
<dbReference type="PROSITE" id="PS00086">
    <property type="entry name" value="CYTOCHROME_P450"/>
    <property type="match status" value="1"/>
</dbReference>
<reference evidence="15" key="1">
    <citation type="journal article" date="2020" name="Stud. Mycol.">
        <title>101 Dothideomycetes genomes: a test case for predicting lifestyles and emergence of pathogens.</title>
        <authorList>
            <person name="Haridas S."/>
            <person name="Albert R."/>
            <person name="Binder M."/>
            <person name="Bloem J."/>
            <person name="Labutti K."/>
            <person name="Salamov A."/>
            <person name="Andreopoulos B."/>
            <person name="Baker S."/>
            <person name="Barry K."/>
            <person name="Bills G."/>
            <person name="Bluhm B."/>
            <person name="Cannon C."/>
            <person name="Castanera R."/>
            <person name="Culley D."/>
            <person name="Daum C."/>
            <person name="Ezra D."/>
            <person name="Gonzalez J."/>
            <person name="Henrissat B."/>
            <person name="Kuo A."/>
            <person name="Liang C."/>
            <person name="Lipzen A."/>
            <person name="Lutzoni F."/>
            <person name="Magnuson J."/>
            <person name="Mondo S."/>
            <person name="Nolan M."/>
            <person name="Ohm R."/>
            <person name="Pangilinan J."/>
            <person name="Park H.-J."/>
            <person name="Ramirez L."/>
            <person name="Alfaro M."/>
            <person name="Sun H."/>
            <person name="Tritt A."/>
            <person name="Yoshinaga Y."/>
            <person name="Zwiers L.-H."/>
            <person name="Turgeon B."/>
            <person name="Goodwin S."/>
            <person name="Spatafora J."/>
            <person name="Crous P."/>
            <person name="Grigoriev I."/>
        </authorList>
    </citation>
    <scope>NUCLEOTIDE SEQUENCE</scope>
    <source>
        <strain evidence="15">CBS 109.77</strain>
    </source>
</reference>
<dbReference type="GO" id="GO:0005506">
    <property type="term" value="F:iron ion binding"/>
    <property type="evidence" value="ECO:0007669"/>
    <property type="project" value="InterPro"/>
</dbReference>
<evidence type="ECO:0000256" key="13">
    <source>
        <dbReference type="RuleBase" id="RU000461"/>
    </source>
</evidence>
<feature type="transmembrane region" description="Helical" evidence="14">
    <location>
        <begin position="12"/>
        <end position="34"/>
    </location>
</feature>
<keyword evidence="10 13" id="KW-0503">Monooxygenase</keyword>
<keyword evidence="16" id="KW-1185">Reference proteome</keyword>
<dbReference type="EMBL" id="MU001739">
    <property type="protein sequence ID" value="KAF2801104.1"/>
    <property type="molecule type" value="Genomic_DNA"/>
</dbReference>
<dbReference type="PRINTS" id="PR00385">
    <property type="entry name" value="P450"/>
</dbReference>
<dbReference type="SUPFAM" id="SSF48264">
    <property type="entry name" value="Cytochrome P450"/>
    <property type="match status" value="1"/>
</dbReference>
<dbReference type="CDD" id="cd11058">
    <property type="entry name" value="CYP60B-like"/>
    <property type="match status" value="1"/>
</dbReference>
<evidence type="ECO:0000256" key="2">
    <source>
        <dbReference type="ARBA" id="ARBA00004167"/>
    </source>
</evidence>
<dbReference type="GO" id="GO:0020037">
    <property type="term" value="F:heme binding"/>
    <property type="evidence" value="ECO:0007669"/>
    <property type="project" value="InterPro"/>
</dbReference>
<evidence type="ECO:0000256" key="8">
    <source>
        <dbReference type="ARBA" id="ARBA00023002"/>
    </source>
</evidence>
<accession>A0A6A6XZE0</accession>
<dbReference type="GO" id="GO:0016705">
    <property type="term" value="F:oxidoreductase activity, acting on paired donors, with incorporation or reduction of molecular oxygen"/>
    <property type="evidence" value="ECO:0007669"/>
    <property type="project" value="InterPro"/>
</dbReference>
<evidence type="ECO:0000256" key="14">
    <source>
        <dbReference type="SAM" id="Phobius"/>
    </source>
</evidence>
<evidence type="ECO:0000256" key="5">
    <source>
        <dbReference type="ARBA" id="ARBA00022692"/>
    </source>
</evidence>
<sequence>MANKQPFEITSWARLGVVFAGTTLVYFIIVLPIYRLLFHPLAKYPGPKTWAISQIPWTLMFCSGQSHRRLLELHDKYGSIVRIGPNELSYTIPEAWESIMGRRKRNVENPKAPWYCPAENKDITGAPYSDHVRMRRLLAPCFAASAMQEQQPIIKSHINLLIERLRERSQNGKTAINVTQWYNYCLFDIIGDLSFGEPFGCLQESAMHPWIAWIFANIRHIAIGIALNRFPLLRVVLPWLVPKSLRKQAEDLKRVSREKVTRRLEAGRDRPDFIQAMISGKGDVTLTREEIENNAMVLTIAGSETTATALTGATYFLSKSPSAMAKLASEVRSTFKQEADIDFLSVTKLPYLKAVTEEALRMYPPGPNAQPRITPPGGSLILGEHIPGNTVIGIPQRAMFLSESNFTRAREFIPERWLNDSEFSTDRKDCFNPFSVGPRNCIGMNLAYAEFRTILGRMVWNFDFEIADSSRNWMEEQNSYLLWDKIPLYMHLVPGTRAEVRST</sequence>
<name>A0A6A6XZE0_9PLEO</name>
<dbReference type="Gene3D" id="1.10.630.10">
    <property type="entry name" value="Cytochrome P450"/>
    <property type="match status" value="1"/>
</dbReference>
<keyword evidence="8 13" id="KW-0560">Oxidoreductase</keyword>
<evidence type="ECO:0000256" key="4">
    <source>
        <dbReference type="ARBA" id="ARBA00022617"/>
    </source>
</evidence>
<gene>
    <name evidence="15" type="ORF">K505DRAFT_403665</name>
</gene>
<dbReference type="InterPro" id="IPR002401">
    <property type="entry name" value="Cyt_P450_E_grp-I"/>
</dbReference>
<evidence type="ECO:0000256" key="1">
    <source>
        <dbReference type="ARBA" id="ARBA00001971"/>
    </source>
</evidence>
<keyword evidence="7 14" id="KW-1133">Transmembrane helix</keyword>
<dbReference type="AlphaFoldDB" id="A0A6A6XZE0"/>
<dbReference type="InterPro" id="IPR036396">
    <property type="entry name" value="Cyt_P450_sf"/>
</dbReference>
<dbReference type="PANTHER" id="PTHR24305:SF230">
    <property type="entry name" value="P450, PUTATIVE (EUROFUNG)-RELATED"/>
    <property type="match status" value="1"/>
</dbReference>
<evidence type="ECO:0000256" key="11">
    <source>
        <dbReference type="ARBA" id="ARBA00023136"/>
    </source>
</evidence>
<feature type="binding site" description="axial binding residue" evidence="12">
    <location>
        <position position="441"/>
    </location>
    <ligand>
        <name>heme</name>
        <dbReference type="ChEBI" id="CHEBI:30413"/>
    </ligand>
    <ligandPart>
        <name>Fe</name>
        <dbReference type="ChEBI" id="CHEBI:18248"/>
    </ligandPart>
</feature>
<evidence type="ECO:0000256" key="6">
    <source>
        <dbReference type="ARBA" id="ARBA00022723"/>
    </source>
</evidence>
<comment type="subcellular location">
    <subcellularLocation>
        <location evidence="2">Membrane</location>
        <topology evidence="2">Single-pass membrane protein</topology>
    </subcellularLocation>
</comment>
<dbReference type="InterPro" id="IPR050121">
    <property type="entry name" value="Cytochrome_P450_monoxygenase"/>
</dbReference>
<keyword evidence="5 14" id="KW-0812">Transmembrane</keyword>
<comment type="similarity">
    <text evidence="3 13">Belongs to the cytochrome P450 family.</text>
</comment>
<keyword evidence="6 12" id="KW-0479">Metal-binding</keyword>
<dbReference type="InterPro" id="IPR017972">
    <property type="entry name" value="Cyt_P450_CS"/>
</dbReference>
<evidence type="ECO:0000256" key="7">
    <source>
        <dbReference type="ARBA" id="ARBA00022989"/>
    </source>
</evidence>
<comment type="cofactor">
    <cofactor evidence="1 12">
        <name>heme</name>
        <dbReference type="ChEBI" id="CHEBI:30413"/>
    </cofactor>
</comment>
<dbReference type="FunFam" id="1.10.630.10:FF:000047">
    <property type="entry name" value="Cytochrome P450 monooxygenase"/>
    <property type="match status" value="1"/>
</dbReference>
<protein>
    <submittedName>
        <fullName evidence="15">Cytochrome P450</fullName>
    </submittedName>
</protein>
<dbReference type="GO" id="GO:0004497">
    <property type="term" value="F:monooxygenase activity"/>
    <property type="evidence" value="ECO:0007669"/>
    <property type="project" value="UniProtKB-KW"/>
</dbReference>
<dbReference type="OrthoDB" id="1470350at2759"/>
<dbReference type="PRINTS" id="PR00463">
    <property type="entry name" value="EP450I"/>
</dbReference>
<keyword evidence="4 12" id="KW-0349">Heme</keyword>
<evidence type="ECO:0000256" key="10">
    <source>
        <dbReference type="ARBA" id="ARBA00023033"/>
    </source>
</evidence>
<evidence type="ECO:0000256" key="12">
    <source>
        <dbReference type="PIRSR" id="PIRSR602401-1"/>
    </source>
</evidence>
<dbReference type="PANTHER" id="PTHR24305">
    <property type="entry name" value="CYTOCHROME P450"/>
    <property type="match status" value="1"/>
</dbReference>
<evidence type="ECO:0000256" key="3">
    <source>
        <dbReference type="ARBA" id="ARBA00010617"/>
    </source>
</evidence>
<keyword evidence="9 12" id="KW-0408">Iron</keyword>
<keyword evidence="11 14" id="KW-0472">Membrane</keyword>
<proteinExistence type="inferred from homology"/>
<dbReference type="Pfam" id="PF00067">
    <property type="entry name" value="p450"/>
    <property type="match status" value="1"/>
</dbReference>
<dbReference type="GO" id="GO:0016020">
    <property type="term" value="C:membrane"/>
    <property type="evidence" value="ECO:0007669"/>
    <property type="project" value="UniProtKB-SubCell"/>
</dbReference>
<dbReference type="InterPro" id="IPR001128">
    <property type="entry name" value="Cyt_P450"/>
</dbReference>